<dbReference type="InterPro" id="IPR036770">
    <property type="entry name" value="Ankyrin_rpt-contain_sf"/>
</dbReference>
<evidence type="ECO:0000256" key="1">
    <source>
        <dbReference type="ARBA" id="ARBA00022737"/>
    </source>
</evidence>
<protein>
    <recommendedName>
        <fullName evidence="7">Ankyrin repeat domain-containing protein</fullName>
    </recommendedName>
</protein>
<dbReference type="Proteomes" id="UP000001357">
    <property type="component" value="Unassembled WGS sequence"/>
</dbReference>
<dbReference type="InterPro" id="IPR051165">
    <property type="entry name" value="Multifunctional_ANK_Repeat"/>
</dbReference>
<dbReference type="AlphaFoldDB" id="A9UW62"/>
<evidence type="ECO:0000256" key="4">
    <source>
        <dbReference type="SAM" id="Phobius"/>
    </source>
</evidence>
<evidence type="ECO:0000256" key="2">
    <source>
        <dbReference type="ARBA" id="ARBA00023043"/>
    </source>
</evidence>
<dbReference type="PANTHER" id="PTHR24123">
    <property type="entry name" value="ANKYRIN REPEAT-CONTAINING"/>
    <property type="match status" value="1"/>
</dbReference>
<reference evidence="5 6" key="1">
    <citation type="journal article" date="2008" name="Nature">
        <title>The genome of the choanoflagellate Monosiga brevicollis and the origin of metazoans.</title>
        <authorList>
            <consortium name="JGI Sequencing"/>
            <person name="King N."/>
            <person name="Westbrook M.J."/>
            <person name="Young S.L."/>
            <person name="Kuo A."/>
            <person name="Abedin M."/>
            <person name="Chapman J."/>
            <person name="Fairclough S."/>
            <person name="Hellsten U."/>
            <person name="Isogai Y."/>
            <person name="Letunic I."/>
            <person name="Marr M."/>
            <person name="Pincus D."/>
            <person name="Putnam N."/>
            <person name="Rokas A."/>
            <person name="Wright K.J."/>
            <person name="Zuzow R."/>
            <person name="Dirks W."/>
            <person name="Good M."/>
            <person name="Goodstein D."/>
            <person name="Lemons D."/>
            <person name="Li W."/>
            <person name="Lyons J.B."/>
            <person name="Morris A."/>
            <person name="Nichols S."/>
            <person name="Richter D.J."/>
            <person name="Salamov A."/>
            <person name="Bork P."/>
            <person name="Lim W.A."/>
            <person name="Manning G."/>
            <person name="Miller W.T."/>
            <person name="McGinnis W."/>
            <person name="Shapiro H."/>
            <person name="Tjian R."/>
            <person name="Grigoriev I.V."/>
            <person name="Rokhsar D."/>
        </authorList>
    </citation>
    <scope>NUCLEOTIDE SEQUENCE [LARGE SCALE GENOMIC DNA]</scope>
    <source>
        <strain evidence="6">MX1 / ATCC 50154</strain>
    </source>
</reference>
<keyword evidence="6" id="KW-1185">Reference proteome</keyword>
<keyword evidence="4" id="KW-1133">Transmembrane helix</keyword>
<feature type="transmembrane region" description="Helical" evidence="4">
    <location>
        <begin position="33"/>
        <end position="56"/>
    </location>
</feature>
<dbReference type="PROSITE" id="PS50297">
    <property type="entry name" value="ANK_REP_REGION"/>
    <property type="match status" value="1"/>
</dbReference>
<proteinExistence type="predicted"/>
<dbReference type="RefSeq" id="XP_001744557.1">
    <property type="nucleotide sequence ID" value="XM_001744505.1"/>
</dbReference>
<evidence type="ECO:0000313" key="5">
    <source>
        <dbReference type="EMBL" id="EDQ90506.1"/>
    </source>
</evidence>
<evidence type="ECO:0000313" key="6">
    <source>
        <dbReference type="Proteomes" id="UP000001357"/>
    </source>
</evidence>
<dbReference type="PANTHER" id="PTHR24123:SF141">
    <property type="entry name" value="ANKYRIN 2, ISOFORM U"/>
    <property type="match status" value="1"/>
</dbReference>
<evidence type="ECO:0000256" key="3">
    <source>
        <dbReference type="PROSITE-ProRule" id="PRU00023"/>
    </source>
</evidence>
<dbReference type="PROSITE" id="PS50088">
    <property type="entry name" value="ANK_REPEAT"/>
    <property type="match status" value="1"/>
</dbReference>
<keyword evidence="2 3" id="KW-0040">ANK repeat</keyword>
<dbReference type="KEGG" id="mbr:MONBRDRAFT_36576"/>
<dbReference type="InParanoid" id="A9UW62"/>
<dbReference type="GeneID" id="5889979"/>
<dbReference type="InterPro" id="IPR002110">
    <property type="entry name" value="Ankyrin_rpt"/>
</dbReference>
<keyword evidence="1" id="KW-0677">Repeat</keyword>
<dbReference type="Pfam" id="PF12796">
    <property type="entry name" value="Ank_2"/>
    <property type="match status" value="1"/>
</dbReference>
<name>A9UW62_MONBE</name>
<dbReference type="Gene3D" id="1.25.40.20">
    <property type="entry name" value="Ankyrin repeat-containing domain"/>
    <property type="match status" value="2"/>
</dbReference>
<dbReference type="SUPFAM" id="SSF48403">
    <property type="entry name" value="Ankyrin repeat"/>
    <property type="match status" value="1"/>
</dbReference>
<gene>
    <name evidence="5" type="ORF">MONBRDRAFT_36576</name>
</gene>
<dbReference type="SMART" id="SM00248">
    <property type="entry name" value="ANK"/>
    <property type="match status" value="3"/>
</dbReference>
<dbReference type="STRING" id="81824.A9UW62"/>
<keyword evidence="4" id="KW-0812">Transmembrane</keyword>
<dbReference type="Pfam" id="PF13606">
    <property type="entry name" value="Ank_3"/>
    <property type="match status" value="1"/>
</dbReference>
<accession>A9UW62</accession>
<keyword evidence="4" id="KW-0472">Membrane</keyword>
<sequence>MWSRSMIVGGVPLLAAAWQVALSAGMPWPTRVALTGVGPLIWITFGLVLLLCWRLISARQAARLQQLHKDLDGRGPLSSALWAGVAPADLLRPCQTYPGFVAMSALERVAGHGDPELFFQLCTAIPVWDSIFAPGLPEHKYAASPPHHTLLHMAAHSGSEDIVRWLLQHEVSWARGLSWKQLRDYQPLVARRDHMDELPLFVACRQNRLAMFKLLYRAHPVTDATTLNRLLNLAALNHADPIAVCLDRSTDLRWSAARAQPRRLVEMLDALLARKVMLDQTDHDGQTALNTACRHGHRDLVLRLLAAGARCDSGARLDLDWAINNCVQEARVGWTLRCRAPQDMEAAAHVLVQLINARAHISDALRKTCTRALLNNAYPAPHAAFMIAMGLLGPHERRVLRDHREAFLHTALASLLRPRVAARRRLTLDQLAKAAAAEVRSWTLAGLEEFASTHHHLVQGLGLLAQPLPALSAVTRSGITALLGMINDACDSLPSLQQAAAWSWRAGHLEQLQHRESMPNLLTLARELPIPSAIKCGLSLDDQGALLTCSAVLHGVASRPMAAV</sequence>
<evidence type="ECO:0008006" key="7">
    <source>
        <dbReference type="Google" id="ProtNLM"/>
    </source>
</evidence>
<organism evidence="5 6">
    <name type="scientific">Monosiga brevicollis</name>
    <name type="common">Choanoflagellate</name>
    <dbReference type="NCBI Taxonomy" id="81824"/>
    <lineage>
        <taxon>Eukaryota</taxon>
        <taxon>Choanoflagellata</taxon>
        <taxon>Craspedida</taxon>
        <taxon>Salpingoecidae</taxon>
        <taxon>Monosiga</taxon>
    </lineage>
</organism>
<feature type="repeat" description="ANK" evidence="3">
    <location>
        <begin position="284"/>
        <end position="316"/>
    </location>
</feature>
<dbReference type="EMBL" id="CH991547">
    <property type="protein sequence ID" value="EDQ90506.1"/>
    <property type="molecule type" value="Genomic_DNA"/>
</dbReference>